<dbReference type="KEGG" id="dru:Desru_2359"/>
<accession>F6DMD4</accession>
<name>F6DMD4_DESRL</name>
<dbReference type="OrthoDB" id="2112909at2"/>
<keyword evidence="1" id="KW-0812">Transmembrane</keyword>
<gene>
    <name evidence="2" type="ordered locus">Desru_2359</name>
</gene>
<keyword evidence="1" id="KW-0472">Membrane</keyword>
<dbReference type="HOGENOM" id="CLU_194269_2_0_9"/>
<evidence type="ECO:0000313" key="3">
    <source>
        <dbReference type="Proteomes" id="UP000009234"/>
    </source>
</evidence>
<evidence type="ECO:0000256" key="1">
    <source>
        <dbReference type="SAM" id="Phobius"/>
    </source>
</evidence>
<dbReference type="Proteomes" id="UP000009234">
    <property type="component" value="Chromosome"/>
</dbReference>
<reference evidence="3" key="1">
    <citation type="submission" date="2011-05" db="EMBL/GenBank/DDBJ databases">
        <title>Complete sequence of Desulfotomaculum ruminis DSM 2154.</title>
        <authorList>
            <person name="Lucas S."/>
            <person name="Copeland A."/>
            <person name="Lapidus A."/>
            <person name="Cheng J.-F."/>
            <person name="Goodwin L."/>
            <person name="Pitluck S."/>
            <person name="Lu M."/>
            <person name="Detter J.C."/>
            <person name="Han C."/>
            <person name="Tapia R."/>
            <person name="Land M."/>
            <person name="Hauser L."/>
            <person name="Kyrpides N."/>
            <person name="Ivanova N."/>
            <person name="Mikhailova N."/>
            <person name="Pagani I."/>
            <person name="Stams A.J.M."/>
            <person name="Plugge C.M."/>
            <person name="Muyzer G."/>
            <person name="Kuever J."/>
            <person name="Parshina S.N."/>
            <person name="Ivanova A.E."/>
            <person name="Nazina T.N."/>
            <person name="Brambilla E."/>
            <person name="Spring S."/>
            <person name="Klenk H.-P."/>
            <person name="Woyke T."/>
        </authorList>
    </citation>
    <scope>NUCLEOTIDE SEQUENCE [LARGE SCALE GENOMIC DNA]</scope>
    <source>
        <strain evidence="3">ATCC 23193 / DSM 2154 / NCIB 8452 / DL</strain>
    </source>
</reference>
<feature type="transmembrane region" description="Helical" evidence="1">
    <location>
        <begin position="30"/>
        <end position="48"/>
    </location>
</feature>
<evidence type="ECO:0000313" key="2">
    <source>
        <dbReference type="EMBL" id="AEG60601.1"/>
    </source>
</evidence>
<organism evidence="2 3">
    <name type="scientific">Desulforamulus ruminis (strain ATCC 23193 / DSM 2154 / NCIMB 8452 / DL)</name>
    <name type="common">Desulfotomaculum ruminis</name>
    <dbReference type="NCBI Taxonomy" id="696281"/>
    <lineage>
        <taxon>Bacteria</taxon>
        <taxon>Bacillati</taxon>
        <taxon>Bacillota</taxon>
        <taxon>Clostridia</taxon>
        <taxon>Eubacteriales</taxon>
        <taxon>Peptococcaceae</taxon>
        <taxon>Desulforamulus</taxon>
    </lineage>
</organism>
<protein>
    <submittedName>
        <fullName evidence="2">Uncharacterized protein</fullName>
    </submittedName>
</protein>
<reference evidence="2 3" key="2">
    <citation type="journal article" date="2012" name="Stand. Genomic Sci.">
        <title>Complete genome sequence of the sulfate-reducing firmicute Desulfotomaculum ruminis type strain (DL(T)).</title>
        <authorList>
            <person name="Spring S."/>
            <person name="Visser M."/>
            <person name="Lu M."/>
            <person name="Copeland A."/>
            <person name="Lapidus A."/>
            <person name="Lucas S."/>
            <person name="Cheng J.F."/>
            <person name="Han C."/>
            <person name="Tapia R."/>
            <person name="Goodwin L.A."/>
            <person name="Pitluck S."/>
            <person name="Ivanova N."/>
            <person name="Land M."/>
            <person name="Hauser L."/>
            <person name="Larimer F."/>
            <person name="Rohde M."/>
            <person name="Goker M."/>
            <person name="Detter J.C."/>
            <person name="Kyrpides N.C."/>
            <person name="Woyke T."/>
            <person name="Schaap P.J."/>
            <person name="Plugge C.M."/>
            <person name="Muyzer G."/>
            <person name="Kuever J."/>
            <person name="Pereira I.A."/>
            <person name="Parshina S.N."/>
            <person name="Bernier-Latmani R."/>
            <person name="Stams A.J."/>
            <person name="Klenk H.P."/>
        </authorList>
    </citation>
    <scope>NUCLEOTIDE SEQUENCE [LARGE SCALE GENOMIC DNA]</scope>
    <source>
        <strain evidence="3">ATCC 23193 / DSM 2154 / NCIB 8452 / DL</strain>
    </source>
</reference>
<dbReference type="EMBL" id="CP002780">
    <property type="protein sequence ID" value="AEG60601.1"/>
    <property type="molecule type" value="Genomic_DNA"/>
</dbReference>
<dbReference type="AlphaFoldDB" id="F6DMD4"/>
<keyword evidence="3" id="KW-1185">Reference proteome</keyword>
<sequence length="76" mass="8889">MPAVLLTCFFAVVLWIQLPSLIKRKNFREIIAYSLMMIMGMVYSYAYLWDIKLPNPTHAVDAVFRPITKFLDHLLV</sequence>
<dbReference type="RefSeq" id="WP_013842357.1">
    <property type="nucleotide sequence ID" value="NC_015589.1"/>
</dbReference>
<proteinExistence type="predicted"/>
<dbReference type="STRING" id="696281.Desru_2359"/>
<keyword evidence="1" id="KW-1133">Transmembrane helix</keyword>